<accession>A0A1X7L6T4</accession>
<sequence length="73" mass="8459">MQLSHIRVYLIYCDRHTEAAGNGMRIVAVMSILCCQCLAQDRTYSCCFHRNVIQLWILLLIGKQSTLQYIPLK</sequence>
<gene>
    <name evidence="1" type="ORF">SAMN06295960_3014</name>
</gene>
<protein>
    <submittedName>
        <fullName evidence="1">Uncharacterized protein</fullName>
    </submittedName>
</protein>
<keyword evidence="2" id="KW-1185">Reference proteome</keyword>
<dbReference type="AlphaFoldDB" id="A0A1X7L6T4"/>
<proteinExistence type="predicted"/>
<dbReference type="EMBL" id="FXAZ01000004">
    <property type="protein sequence ID" value="SMG49103.1"/>
    <property type="molecule type" value="Genomic_DNA"/>
</dbReference>
<reference evidence="1 2" key="1">
    <citation type="submission" date="2017-04" db="EMBL/GenBank/DDBJ databases">
        <authorList>
            <person name="Afonso C.L."/>
            <person name="Miller P.J."/>
            <person name="Scott M.A."/>
            <person name="Spackman E."/>
            <person name="Goraichik I."/>
            <person name="Dimitrov K.M."/>
            <person name="Suarez D.L."/>
            <person name="Swayne D.E."/>
        </authorList>
    </citation>
    <scope>NUCLEOTIDE SEQUENCE [LARGE SCALE GENOMIC DNA]</scope>
    <source>
        <strain evidence="1 2">11</strain>
    </source>
</reference>
<dbReference type="STRING" id="1852522.SAMN06295960_3014"/>
<evidence type="ECO:0000313" key="2">
    <source>
        <dbReference type="Proteomes" id="UP000193834"/>
    </source>
</evidence>
<organism evidence="1 2">
    <name type="scientific">Paenibacillus aquistagni</name>
    <dbReference type="NCBI Taxonomy" id="1852522"/>
    <lineage>
        <taxon>Bacteria</taxon>
        <taxon>Bacillati</taxon>
        <taxon>Bacillota</taxon>
        <taxon>Bacilli</taxon>
        <taxon>Bacillales</taxon>
        <taxon>Paenibacillaceae</taxon>
        <taxon>Paenibacillus</taxon>
    </lineage>
</organism>
<evidence type="ECO:0000313" key="1">
    <source>
        <dbReference type="EMBL" id="SMG49103.1"/>
    </source>
</evidence>
<dbReference type="Proteomes" id="UP000193834">
    <property type="component" value="Unassembled WGS sequence"/>
</dbReference>
<name>A0A1X7L6T4_9BACL</name>